<dbReference type="RefSeq" id="WP_279526981.1">
    <property type="nucleotide sequence ID" value="NZ_CP122312.1"/>
</dbReference>
<accession>A0ABD5Z4U9</accession>
<dbReference type="PANTHER" id="PTHR30221">
    <property type="entry name" value="SMALL-CONDUCTANCE MECHANOSENSITIVE CHANNEL"/>
    <property type="match status" value="1"/>
</dbReference>
<dbReference type="InterPro" id="IPR049278">
    <property type="entry name" value="MS_channel_C"/>
</dbReference>
<reference evidence="10 11" key="1">
    <citation type="journal article" date="2019" name="Int. J. Syst. Evol. Microbiol.">
        <title>The Global Catalogue of Microorganisms (GCM) 10K type strain sequencing project: providing services to taxonomists for standard genome sequencing and annotation.</title>
        <authorList>
            <consortium name="The Broad Institute Genomics Platform"/>
            <consortium name="The Broad Institute Genome Sequencing Center for Infectious Disease"/>
            <person name="Wu L."/>
            <person name="Ma J."/>
        </authorList>
    </citation>
    <scope>NUCLEOTIDE SEQUENCE [LARGE SCALE GENOMIC DNA]</scope>
    <source>
        <strain evidence="10 11">XZGYJ-43</strain>
    </source>
</reference>
<feature type="domain" description="Mechanosensitive ion channel MscS C-terminal" evidence="9">
    <location>
        <begin position="201"/>
        <end position="284"/>
    </location>
</feature>
<comment type="subcellular location">
    <subcellularLocation>
        <location evidence="1">Cell membrane</location>
        <topology evidence="1">Multi-pass membrane protein</topology>
    </subcellularLocation>
</comment>
<dbReference type="InterPro" id="IPR010920">
    <property type="entry name" value="LSM_dom_sf"/>
</dbReference>
<dbReference type="GO" id="GO:0005886">
    <property type="term" value="C:plasma membrane"/>
    <property type="evidence" value="ECO:0007669"/>
    <property type="project" value="UniProtKB-SubCell"/>
</dbReference>
<evidence type="ECO:0000259" key="8">
    <source>
        <dbReference type="Pfam" id="PF00924"/>
    </source>
</evidence>
<dbReference type="SUPFAM" id="SSF82689">
    <property type="entry name" value="Mechanosensitive channel protein MscS (YggB), C-terminal domain"/>
    <property type="match status" value="1"/>
</dbReference>
<keyword evidence="4 7" id="KW-0812">Transmembrane</keyword>
<evidence type="ECO:0000259" key="9">
    <source>
        <dbReference type="Pfam" id="PF21082"/>
    </source>
</evidence>
<keyword evidence="3" id="KW-1003">Cell membrane</keyword>
<organism evidence="10 11">
    <name type="scientific">Halospeciosus flavus</name>
    <dbReference type="NCBI Taxonomy" id="3032283"/>
    <lineage>
        <taxon>Archaea</taxon>
        <taxon>Methanobacteriati</taxon>
        <taxon>Methanobacteriota</taxon>
        <taxon>Stenosarchaea group</taxon>
        <taxon>Halobacteria</taxon>
        <taxon>Halobacteriales</taxon>
        <taxon>Halobacteriaceae</taxon>
        <taxon>Halospeciosus</taxon>
    </lineage>
</organism>
<comment type="similarity">
    <text evidence="2">Belongs to the MscS (TC 1.A.23) family.</text>
</comment>
<evidence type="ECO:0000256" key="3">
    <source>
        <dbReference type="ARBA" id="ARBA00022475"/>
    </source>
</evidence>
<dbReference type="SUPFAM" id="SSF50182">
    <property type="entry name" value="Sm-like ribonucleoproteins"/>
    <property type="match status" value="1"/>
</dbReference>
<feature type="transmembrane region" description="Helical" evidence="7">
    <location>
        <begin position="103"/>
        <end position="136"/>
    </location>
</feature>
<dbReference type="Gene3D" id="2.30.30.60">
    <property type="match status" value="1"/>
</dbReference>
<dbReference type="InterPro" id="IPR045275">
    <property type="entry name" value="MscS_archaea/bacteria_type"/>
</dbReference>
<feature type="transmembrane region" description="Helical" evidence="7">
    <location>
        <begin position="78"/>
        <end position="97"/>
    </location>
</feature>
<evidence type="ECO:0000313" key="10">
    <source>
        <dbReference type="EMBL" id="MFC7200193.1"/>
    </source>
</evidence>
<evidence type="ECO:0000256" key="2">
    <source>
        <dbReference type="ARBA" id="ARBA00008017"/>
    </source>
</evidence>
<dbReference type="PANTHER" id="PTHR30221:SF1">
    <property type="entry name" value="SMALL-CONDUCTANCE MECHANOSENSITIVE CHANNEL"/>
    <property type="match status" value="1"/>
</dbReference>
<dbReference type="EMBL" id="JBHTAR010000011">
    <property type="protein sequence ID" value="MFC7200193.1"/>
    <property type="molecule type" value="Genomic_DNA"/>
</dbReference>
<evidence type="ECO:0000256" key="7">
    <source>
        <dbReference type="SAM" id="Phobius"/>
    </source>
</evidence>
<evidence type="ECO:0000256" key="1">
    <source>
        <dbReference type="ARBA" id="ARBA00004651"/>
    </source>
</evidence>
<dbReference type="InterPro" id="IPR011066">
    <property type="entry name" value="MscS_channel_C_sf"/>
</dbReference>
<protein>
    <submittedName>
        <fullName evidence="10">Mechanosensitive ion channel family protein</fullName>
    </submittedName>
</protein>
<comment type="caution">
    <text evidence="10">The sequence shown here is derived from an EMBL/GenBank/DDBJ whole genome shotgun (WGS) entry which is preliminary data.</text>
</comment>
<evidence type="ECO:0000256" key="4">
    <source>
        <dbReference type="ARBA" id="ARBA00022692"/>
    </source>
</evidence>
<proteinExistence type="inferred from homology"/>
<feature type="domain" description="Mechanosensitive ion channel MscS" evidence="8">
    <location>
        <begin position="124"/>
        <end position="191"/>
    </location>
</feature>
<dbReference type="Gene3D" id="3.30.70.100">
    <property type="match status" value="1"/>
</dbReference>
<keyword evidence="11" id="KW-1185">Reference proteome</keyword>
<evidence type="ECO:0000313" key="11">
    <source>
        <dbReference type="Proteomes" id="UP001596447"/>
    </source>
</evidence>
<dbReference type="InterPro" id="IPR023408">
    <property type="entry name" value="MscS_beta-dom_sf"/>
</dbReference>
<dbReference type="Proteomes" id="UP001596447">
    <property type="component" value="Unassembled WGS sequence"/>
</dbReference>
<dbReference type="Pfam" id="PF00924">
    <property type="entry name" value="MS_channel_2nd"/>
    <property type="match status" value="1"/>
</dbReference>
<dbReference type="InterPro" id="IPR006685">
    <property type="entry name" value="MscS_channel_2nd"/>
</dbReference>
<evidence type="ECO:0000256" key="5">
    <source>
        <dbReference type="ARBA" id="ARBA00022989"/>
    </source>
</evidence>
<keyword evidence="5 7" id="KW-1133">Transmembrane helix</keyword>
<dbReference type="AlphaFoldDB" id="A0ABD5Z4U9"/>
<sequence length="309" mass="33231">MSGAAVFPLQAGGAGGFVSQWLQDTLGIGASYATALGQAIAFVVVAVVLYVVGKAVLHPVADRVMERRDLDEHAKHPLKKVLSIAIVSVAIGLAFALAGYGNILVALTTVAAAATLAIGFAMQDVIANFVAGVFIYTDKPFRIGDWIEWDNGTYSGEVEDISLRVTRVKTFDNELLTVPNSNLTSDVIKNPVAKDKLRVQFLFGIGYEDDIDEATDIIVEEAEKIDGIMDDPGVSVRLTELGGSSVGLKSRFWIADPSRSDFVKTRGEYVQNVKERFDEVGIDIPYPTRTLEGELAIEGADFAEATANE</sequence>
<name>A0ABD5Z4U9_9EURY</name>
<feature type="transmembrane region" description="Helical" evidence="7">
    <location>
        <begin position="32"/>
        <end position="57"/>
    </location>
</feature>
<dbReference type="Gene3D" id="1.10.287.1260">
    <property type="match status" value="1"/>
</dbReference>
<keyword evidence="6 7" id="KW-0472">Membrane</keyword>
<evidence type="ECO:0000256" key="6">
    <source>
        <dbReference type="ARBA" id="ARBA00023136"/>
    </source>
</evidence>
<dbReference type="SUPFAM" id="SSF82861">
    <property type="entry name" value="Mechanosensitive channel protein MscS (YggB), transmembrane region"/>
    <property type="match status" value="1"/>
</dbReference>
<gene>
    <name evidence="10" type="ORF">ACFQJ9_12355</name>
</gene>
<dbReference type="Pfam" id="PF21082">
    <property type="entry name" value="MS_channel_3rd"/>
    <property type="match status" value="1"/>
</dbReference>
<dbReference type="InterPro" id="IPR011014">
    <property type="entry name" value="MscS_channel_TM-2"/>
</dbReference>